<gene>
    <name evidence="14" type="ORF">BT63DRAFT_87913</name>
</gene>
<dbReference type="PANTHER" id="PTHR38011:SF7">
    <property type="entry name" value="2,5-DIAMINO-6-RIBOSYLAMINO-4(3H)-PYRIMIDINONE 5'-PHOSPHATE REDUCTASE"/>
    <property type="match status" value="1"/>
</dbReference>
<evidence type="ECO:0000313" key="14">
    <source>
        <dbReference type="EMBL" id="KAF2665226.1"/>
    </source>
</evidence>
<dbReference type="EC" id="1.1.1.302" evidence="4"/>
<dbReference type="GO" id="GO:0009231">
    <property type="term" value="P:riboflavin biosynthetic process"/>
    <property type="evidence" value="ECO:0007669"/>
    <property type="project" value="UniProtKB-KW"/>
</dbReference>
<evidence type="ECO:0000256" key="7">
    <source>
        <dbReference type="ARBA" id="ARBA00022857"/>
    </source>
</evidence>
<proteinExistence type="inferred from homology"/>
<dbReference type="InterPro" id="IPR050765">
    <property type="entry name" value="Riboflavin_Biosynth_HTPR"/>
</dbReference>
<evidence type="ECO:0000256" key="1">
    <source>
        <dbReference type="ARBA" id="ARBA00003555"/>
    </source>
</evidence>
<keyword evidence="6" id="KW-0686">Riboflavin biosynthesis</keyword>
<keyword evidence="8" id="KW-0560">Oxidoreductase</keyword>
<protein>
    <recommendedName>
        <fullName evidence="5">2,5-diamino-6-ribosylamino-4(3H)-pyrimidinone 5'-phosphate reductase</fullName>
        <ecNumber evidence="4">1.1.1.302</ecNumber>
    </recommendedName>
    <alternativeName>
        <fullName evidence="10">2,5-diamino-6-(5-phospho-D-ribosylamino)pyrimidin-4(3H)-one reductase</fullName>
    </alternativeName>
    <alternativeName>
        <fullName evidence="9">2,5-diamino-6-ribitylamino-4(3H)-pyrimidinone 5'-phosphate synthase</fullName>
    </alternativeName>
</protein>
<dbReference type="GO" id="GO:0008703">
    <property type="term" value="F:5-amino-6-(5-phosphoribosylamino)uracil reductase activity"/>
    <property type="evidence" value="ECO:0007669"/>
    <property type="project" value="InterPro"/>
</dbReference>
<dbReference type="InterPro" id="IPR002734">
    <property type="entry name" value="RibDG_C"/>
</dbReference>
<dbReference type="Proteomes" id="UP000799302">
    <property type="component" value="Unassembled WGS sequence"/>
</dbReference>
<dbReference type="AlphaFoldDB" id="A0A6A6U0Q0"/>
<evidence type="ECO:0000313" key="15">
    <source>
        <dbReference type="Proteomes" id="UP000799302"/>
    </source>
</evidence>
<evidence type="ECO:0000256" key="4">
    <source>
        <dbReference type="ARBA" id="ARBA00012851"/>
    </source>
</evidence>
<keyword evidence="15" id="KW-1185">Reference proteome</keyword>
<evidence type="ECO:0000256" key="5">
    <source>
        <dbReference type="ARBA" id="ARBA00015035"/>
    </source>
</evidence>
<evidence type="ECO:0000256" key="9">
    <source>
        <dbReference type="ARBA" id="ARBA00030073"/>
    </source>
</evidence>
<dbReference type="InterPro" id="IPR024072">
    <property type="entry name" value="DHFR-like_dom_sf"/>
</dbReference>
<organism evidence="14 15">
    <name type="scientific">Microthyrium microscopicum</name>
    <dbReference type="NCBI Taxonomy" id="703497"/>
    <lineage>
        <taxon>Eukaryota</taxon>
        <taxon>Fungi</taxon>
        <taxon>Dikarya</taxon>
        <taxon>Ascomycota</taxon>
        <taxon>Pezizomycotina</taxon>
        <taxon>Dothideomycetes</taxon>
        <taxon>Dothideomycetes incertae sedis</taxon>
        <taxon>Microthyriales</taxon>
        <taxon>Microthyriaceae</taxon>
        <taxon>Microthyrium</taxon>
    </lineage>
</organism>
<comment type="function">
    <text evidence="1">Catalyzes an early step in riboflavin biosynthesis, the NADPH-dependent reduction of the ribose side chain of 2,5-diamino-6-ribosylamino-4(3H)-pyrimidinone 5'-phosphate, yielding 2,5-diamino-6-ribitylamino-4(3H)-pyrimidinone 5'-phosphate.</text>
</comment>
<evidence type="ECO:0000256" key="10">
    <source>
        <dbReference type="ARBA" id="ARBA00031630"/>
    </source>
</evidence>
<evidence type="ECO:0000256" key="8">
    <source>
        <dbReference type="ARBA" id="ARBA00023002"/>
    </source>
</evidence>
<evidence type="ECO:0000256" key="11">
    <source>
        <dbReference type="ARBA" id="ARBA00047550"/>
    </source>
</evidence>
<evidence type="ECO:0000256" key="12">
    <source>
        <dbReference type="ARBA" id="ARBA00049020"/>
    </source>
</evidence>
<comment type="pathway">
    <text evidence="2">Cofactor biosynthesis; riboflavin biosynthesis.</text>
</comment>
<dbReference type="OrthoDB" id="5432at2759"/>
<keyword evidence="7" id="KW-0521">NADP</keyword>
<evidence type="ECO:0000256" key="2">
    <source>
        <dbReference type="ARBA" id="ARBA00005104"/>
    </source>
</evidence>
<dbReference type="SUPFAM" id="SSF53597">
    <property type="entry name" value="Dihydrofolate reductase-like"/>
    <property type="match status" value="1"/>
</dbReference>
<dbReference type="EMBL" id="MU004241">
    <property type="protein sequence ID" value="KAF2665226.1"/>
    <property type="molecule type" value="Genomic_DNA"/>
</dbReference>
<sequence length="269" mass="29127">MGTVRETIDFPQDQRAFLQPYLPTEQNSSSPRPFVTLTYAASLDSQIASAPGARTALSGPESKAMTHYLRFKHDAILIGVGTAVADDPALNCRLGDIQSVDEQPRPIILDPSGRWKFSADSHVIRLAKEGLGKAPFVLTRATQPPAEMVALLSEIGGKFIKISGTVLERGFTWEKVFNALEHEGIKSVMIEGGGRVINSLLKPENKALVDCVIVTIAPTWLGTGGVVVSPDRQFHNGQVLPAPRLRDTIWHPLGEDVVLCGRLASQSKS</sequence>
<dbReference type="Gene3D" id="3.40.430.10">
    <property type="entry name" value="Dihydrofolate Reductase, subunit A"/>
    <property type="match status" value="1"/>
</dbReference>
<accession>A0A6A6U0Q0</accession>
<comment type="catalytic activity">
    <reaction evidence="12">
        <text>2,5-diamino-6-(1-D-ribitylamino)pyrimidin-4(3H)-one 5'-phosphate + NADP(+) = 2,5-diamino-6-(1-D-ribosylamino)pyrimidin-4(3H)-one 5'-phosphate + NADPH + H(+)</text>
        <dbReference type="Rhea" id="RHEA:27278"/>
        <dbReference type="ChEBI" id="CHEBI:15378"/>
        <dbReference type="ChEBI" id="CHEBI:57783"/>
        <dbReference type="ChEBI" id="CHEBI:58349"/>
        <dbReference type="ChEBI" id="CHEBI:58890"/>
        <dbReference type="ChEBI" id="CHEBI:59545"/>
        <dbReference type="EC" id="1.1.1.302"/>
    </reaction>
</comment>
<feature type="domain" description="Bacterial bifunctional deaminase-reductase C-terminal" evidence="13">
    <location>
        <begin position="33"/>
        <end position="259"/>
    </location>
</feature>
<evidence type="ECO:0000259" key="13">
    <source>
        <dbReference type="Pfam" id="PF01872"/>
    </source>
</evidence>
<comment type="similarity">
    <text evidence="3">Belongs to the HTP reductase family.</text>
</comment>
<comment type="catalytic activity">
    <reaction evidence="11">
        <text>2,5-diamino-6-(1-D-ribitylamino)pyrimidin-4(3H)-one 5'-phosphate + NAD(+) = 2,5-diamino-6-(1-D-ribosylamino)pyrimidin-4(3H)-one 5'-phosphate + NADH + H(+)</text>
        <dbReference type="Rhea" id="RHEA:27274"/>
        <dbReference type="ChEBI" id="CHEBI:15378"/>
        <dbReference type="ChEBI" id="CHEBI:57540"/>
        <dbReference type="ChEBI" id="CHEBI:57945"/>
        <dbReference type="ChEBI" id="CHEBI:58890"/>
        <dbReference type="ChEBI" id="CHEBI:59545"/>
        <dbReference type="EC" id="1.1.1.302"/>
    </reaction>
</comment>
<dbReference type="Pfam" id="PF01872">
    <property type="entry name" value="RibD_C"/>
    <property type="match status" value="1"/>
</dbReference>
<dbReference type="PANTHER" id="PTHR38011">
    <property type="entry name" value="DIHYDROFOLATE REDUCTASE FAMILY PROTEIN (AFU_ORTHOLOGUE AFUA_8G06820)"/>
    <property type="match status" value="1"/>
</dbReference>
<name>A0A6A6U0Q0_9PEZI</name>
<evidence type="ECO:0000256" key="3">
    <source>
        <dbReference type="ARBA" id="ARBA00009723"/>
    </source>
</evidence>
<evidence type="ECO:0000256" key="6">
    <source>
        <dbReference type="ARBA" id="ARBA00022619"/>
    </source>
</evidence>
<reference evidence="14" key="1">
    <citation type="journal article" date="2020" name="Stud. Mycol.">
        <title>101 Dothideomycetes genomes: a test case for predicting lifestyles and emergence of pathogens.</title>
        <authorList>
            <person name="Haridas S."/>
            <person name="Albert R."/>
            <person name="Binder M."/>
            <person name="Bloem J."/>
            <person name="Labutti K."/>
            <person name="Salamov A."/>
            <person name="Andreopoulos B."/>
            <person name="Baker S."/>
            <person name="Barry K."/>
            <person name="Bills G."/>
            <person name="Bluhm B."/>
            <person name="Cannon C."/>
            <person name="Castanera R."/>
            <person name="Culley D."/>
            <person name="Daum C."/>
            <person name="Ezra D."/>
            <person name="Gonzalez J."/>
            <person name="Henrissat B."/>
            <person name="Kuo A."/>
            <person name="Liang C."/>
            <person name="Lipzen A."/>
            <person name="Lutzoni F."/>
            <person name="Magnuson J."/>
            <person name="Mondo S."/>
            <person name="Nolan M."/>
            <person name="Ohm R."/>
            <person name="Pangilinan J."/>
            <person name="Park H.-J."/>
            <person name="Ramirez L."/>
            <person name="Alfaro M."/>
            <person name="Sun H."/>
            <person name="Tritt A."/>
            <person name="Yoshinaga Y."/>
            <person name="Zwiers L.-H."/>
            <person name="Turgeon B."/>
            <person name="Goodwin S."/>
            <person name="Spatafora J."/>
            <person name="Crous P."/>
            <person name="Grigoriev I."/>
        </authorList>
    </citation>
    <scope>NUCLEOTIDE SEQUENCE</scope>
    <source>
        <strain evidence="14">CBS 115976</strain>
    </source>
</reference>